<gene>
    <name evidence="5" type="ORF">M404DRAFT_999205</name>
</gene>
<dbReference type="EMBL" id="KN831964">
    <property type="protein sequence ID" value="KIO05982.1"/>
    <property type="molecule type" value="Genomic_DNA"/>
</dbReference>
<feature type="region of interest" description="Disordered" evidence="2">
    <location>
        <begin position="134"/>
        <end position="173"/>
    </location>
</feature>
<evidence type="ECO:0000256" key="3">
    <source>
        <dbReference type="SAM" id="SignalP"/>
    </source>
</evidence>
<dbReference type="InParanoid" id="A0A0C3K8S3"/>
<evidence type="ECO:0000313" key="6">
    <source>
        <dbReference type="Proteomes" id="UP000054217"/>
    </source>
</evidence>
<feature type="chain" id="PRO_5002179322" description="Yeast cell wall synthesis Kre9/Knh1-like N-terminal domain-containing protein" evidence="3">
    <location>
        <begin position="19"/>
        <end position="237"/>
    </location>
</feature>
<feature type="domain" description="Yeast cell wall synthesis Kre9/Knh1-like N-terminal" evidence="4">
    <location>
        <begin position="33"/>
        <end position="125"/>
    </location>
</feature>
<evidence type="ECO:0000256" key="2">
    <source>
        <dbReference type="SAM" id="MobiDB-lite"/>
    </source>
</evidence>
<dbReference type="HOGENOM" id="CLU_083660_0_0_1"/>
<dbReference type="InterPro" id="IPR018466">
    <property type="entry name" value="Kre9/Knh1-like_N"/>
</dbReference>
<reference evidence="5 6" key="1">
    <citation type="submission" date="2014-04" db="EMBL/GenBank/DDBJ databases">
        <authorList>
            <consortium name="DOE Joint Genome Institute"/>
            <person name="Kuo A."/>
            <person name="Kohler A."/>
            <person name="Costa M.D."/>
            <person name="Nagy L.G."/>
            <person name="Floudas D."/>
            <person name="Copeland A."/>
            <person name="Barry K.W."/>
            <person name="Cichocki N."/>
            <person name="Veneault-Fourrey C."/>
            <person name="LaButti K."/>
            <person name="Lindquist E.A."/>
            <person name="Lipzen A."/>
            <person name="Lundell T."/>
            <person name="Morin E."/>
            <person name="Murat C."/>
            <person name="Sun H."/>
            <person name="Tunlid A."/>
            <person name="Henrissat B."/>
            <person name="Grigoriev I.V."/>
            <person name="Hibbett D.S."/>
            <person name="Martin F."/>
            <person name="Nordberg H.P."/>
            <person name="Cantor M.N."/>
            <person name="Hua S.X."/>
        </authorList>
    </citation>
    <scope>NUCLEOTIDE SEQUENCE [LARGE SCALE GENOMIC DNA]</scope>
    <source>
        <strain evidence="5 6">Marx 270</strain>
    </source>
</reference>
<sequence>MFTTLALSLFSLVSCVLTVPLPARDVVAPPITSPTASTVWNVGETQTVTWSTANLPANITNPDGMLVLGYVANNSENLMLQSPLATNLSYSVGQAQITVPNVPTGSNYIVVLFGDSGNASPQFTIMNGASSGTSATATSPLVMTSTTPSSPSPTTTPSNGLPNQASSTGQSSAPVVTVTSTSAITISPSGTSSSSVSASATTQAAVSSQTNAAGPKFVPSSHYGLSICLLLTSLFVL</sequence>
<protein>
    <recommendedName>
        <fullName evidence="4">Yeast cell wall synthesis Kre9/Knh1-like N-terminal domain-containing protein</fullName>
    </recommendedName>
</protein>
<dbReference type="Proteomes" id="UP000054217">
    <property type="component" value="Unassembled WGS sequence"/>
</dbReference>
<keyword evidence="1 3" id="KW-0732">Signal</keyword>
<dbReference type="Pfam" id="PF10342">
    <property type="entry name" value="Kre9_KNH"/>
    <property type="match status" value="1"/>
</dbReference>
<evidence type="ECO:0000259" key="4">
    <source>
        <dbReference type="Pfam" id="PF10342"/>
    </source>
</evidence>
<dbReference type="OrthoDB" id="2339190at2759"/>
<evidence type="ECO:0000313" key="5">
    <source>
        <dbReference type="EMBL" id="KIO05982.1"/>
    </source>
</evidence>
<dbReference type="AlphaFoldDB" id="A0A0C3K8S3"/>
<reference evidence="6" key="2">
    <citation type="submission" date="2015-01" db="EMBL/GenBank/DDBJ databases">
        <title>Evolutionary Origins and Diversification of the Mycorrhizal Mutualists.</title>
        <authorList>
            <consortium name="DOE Joint Genome Institute"/>
            <consortium name="Mycorrhizal Genomics Consortium"/>
            <person name="Kohler A."/>
            <person name="Kuo A."/>
            <person name="Nagy L.G."/>
            <person name="Floudas D."/>
            <person name="Copeland A."/>
            <person name="Barry K.W."/>
            <person name="Cichocki N."/>
            <person name="Veneault-Fourrey C."/>
            <person name="LaButti K."/>
            <person name="Lindquist E.A."/>
            <person name="Lipzen A."/>
            <person name="Lundell T."/>
            <person name="Morin E."/>
            <person name="Murat C."/>
            <person name="Riley R."/>
            <person name="Ohm R."/>
            <person name="Sun H."/>
            <person name="Tunlid A."/>
            <person name="Henrissat B."/>
            <person name="Grigoriev I.V."/>
            <person name="Hibbett D.S."/>
            <person name="Martin F."/>
        </authorList>
    </citation>
    <scope>NUCLEOTIDE SEQUENCE [LARGE SCALE GENOMIC DNA]</scope>
    <source>
        <strain evidence="6">Marx 270</strain>
    </source>
</reference>
<feature type="compositionally biased region" description="Polar residues" evidence="2">
    <location>
        <begin position="159"/>
        <end position="170"/>
    </location>
</feature>
<organism evidence="5 6">
    <name type="scientific">Pisolithus tinctorius Marx 270</name>
    <dbReference type="NCBI Taxonomy" id="870435"/>
    <lineage>
        <taxon>Eukaryota</taxon>
        <taxon>Fungi</taxon>
        <taxon>Dikarya</taxon>
        <taxon>Basidiomycota</taxon>
        <taxon>Agaricomycotina</taxon>
        <taxon>Agaricomycetes</taxon>
        <taxon>Agaricomycetidae</taxon>
        <taxon>Boletales</taxon>
        <taxon>Sclerodermatineae</taxon>
        <taxon>Pisolithaceae</taxon>
        <taxon>Pisolithus</taxon>
    </lineage>
</organism>
<dbReference type="STRING" id="870435.A0A0C3K8S3"/>
<evidence type="ECO:0000256" key="1">
    <source>
        <dbReference type="ARBA" id="ARBA00022729"/>
    </source>
</evidence>
<accession>A0A0C3K8S3</accession>
<name>A0A0C3K8S3_PISTI</name>
<proteinExistence type="predicted"/>
<feature type="signal peptide" evidence="3">
    <location>
        <begin position="1"/>
        <end position="18"/>
    </location>
</feature>
<feature type="compositionally biased region" description="Low complexity" evidence="2">
    <location>
        <begin position="134"/>
        <end position="158"/>
    </location>
</feature>
<keyword evidence="6" id="KW-1185">Reference proteome</keyword>